<dbReference type="Proteomes" id="UP000315471">
    <property type="component" value="Unassembled WGS sequence"/>
</dbReference>
<proteinExistence type="predicted"/>
<dbReference type="AlphaFoldDB" id="A0A5C6DP71"/>
<dbReference type="EC" id="3.1.3.3" evidence="3"/>
<protein>
    <submittedName>
        <fullName evidence="3">Phosphoserine phosphatase RsbU</fullName>
        <ecNumber evidence="3">3.1.3.3</ecNumber>
    </submittedName>
</protein>
<dbReference type="InterPro" id="IPR052016">
    <property type="entry name" value="Bact_Sigma-Reg"/>
</dbReference>
<feature type="domain" description="FHA" evidence="2">
    <location>
        <begin position="25"/>
        <end position="74"/>
    </location>
</feature>
<dbReference type="EMBL" id="SJPY01000007">
    <property type="protein sequence ID" value="TWU37677.1"/>
    <property type="molecule type" value="Genomic_DNA"/>
</dbReference>
<evidence type="ECO:0000256" key="1">
    <source>
        <dbReference type="ARBA" id="ARBA00022801"/>
    </source>
</evidence>
<keyword evidence="1 3" id="KW-0378">Hydrolase</keyword>
<dbReference type="RefSeq" id="WP_146601635.1">
    <property type="nucleotide sequence ID" value="NZ_SJPY01000007.1"/>
</dbReference>
<comment type="caution">
    <text evidence="3">The sequence shown here is derived from an EMBL/GenBank/DDBJ whole genome shotgun (WGS) entry which is preliminary data.</text>
</comment>
<dbReference type="GO" id="GO:0016791">
    <property type="term" value="F:phosphatase activity"/>
    <property type="evidence" value="ECO:0007669"/>
    <property type="project" value="TreeGrafter"/>
</dbReference>
<gene>
    <name evidence="3" type="primary">rsbU_3</name>
    <name evidence="3" type="ORF">Q31b_44660</name>
</gene>
<dbReference type="SUPFAM" id="SSF49879">
    <property type="entry name" value="SMAD/FHA domain"/>
    <property type="match status" value="1"/>
</dbReference>
<dbReference type="SMART" id="SM00065">
    <property type="entry name" value="GAF"/>
    <property type="match status" value="1"/>
</dbReference>
<dbReference type="PANTHER" id="PTHR43156:SF2">
    <property type="entry name" value="STAGE II SPORULATION PROTEIN E"/>
    <property type="match status" value="1"/>
</dbReference>
<dbReference type="Gene3D" id="2.60.200.20">
    <property type="match status" value="1"/>
</dbReference>
<name>A0A5C6DP71_9BACT</name>
<evidence type="ECO:0000313" key="3">
    <source>
        <dbReference type="EMBL" id="TWU37677.1"/>
    </source>
</evidence>
<dbReference type="Pfam" id="PF00498">
    <property type="entry name" value="FHA"/>
    <property type="match status" value="1"/>
</dbReference>
<accession>A0A5C6DP71</accession>
<dbReference type="InterPro" id="IPR001932">
    <property type="entry name" value="PPM-type_phosphatase-like_dom"/>
</dbReference>
<dbReference type="InterPro" id="IPR003018">
    <property type="entry name" value="GAF"/>
</dbReference>
<dbReference type="Gene3D" id="3.30.450.40">
    <property type="match status" value="1"/>
</dbReference>
<evidence type="ECO:0000259" key="2">
    <source>
        <dbReference type="PROSITE" id="PS50006"/>
    </source>
</evidence>
<dbReference type="InterPro" id="IPR029016">
    <property type="entry name" value="GAF-like_dom_sf"/>
</dbReference>
<dbReference type="Pfam" id="PF01590">
    <property type="entry name" value="GAF"/>
    <property type="match status" value="1"/>
</dbReference>
<dbReference type="OrthoDB" id="247273at2"/>
<reference evidence="3 4" key="1">
    <citation type="submission" date="2019-02" db="EMBL/GenBank/DDBJ databases">
        <title>Deep-cultivation of Planctomycetes and their phenomic and genomic characterization uncovers novel biology.</title>
        <authorList>
            <person name="Wiegand S."/>
            <person name="Jogler M."/>
            <person name="Boedeker C."/>
            <person name="Pinto D."/>
            <person name="Vollmers J."/>
            <person name="Rivas-Marin E."/>
            <person name="Kohn T."/>
            <person name="Peeters S.H."/>
            <person name="Heuer A."/>
            <person name="Rast P."/>
            <person name="Oberbeckmann S."/>
            <person name="Bunk B."/>
            <person name="Jeske O."/>
            <person name="Meyerdierks A."/>
            <person name="Storesund J.E."/>
            <person name="Kallscheuer N."/>
            <person name="Luecker S."/>
            <person name="Lage O.M."/>
            <person name="Pohl T."/>
            <person name="Merkel B.J."/>
            <person name="Hornburger P."/>
            <person name="Mueller R.-W."/>
            <person name="Bruemmer F."/>
            <person name="Labrenz M."/>
            <person name="Spormann A.M."/>
            <person name="Op Den Camp H."/>
            <person name="Overmann J."/>
            <person name="Amann R."/>
            <person name="Jetten M.S.M."/>
            <person name="Mascher T."/>
            <person name="Medema M.H."/>
            <person name="Devos D.P."/>
            <person name="Kaster A.-K."/>
            <person name="Ovreas L."/>
            <person name="Rohde M."/>
            <person name="Galperin M.Y."/>
            <person name="Jogler C."/>
        </authorList>
    </citation>
    <scope>NUCLEOTIDE SEQUENCE [LARGE SCALE GENOMIC DNA]</scope>
    <source>
        <strain evidence="3 4">Q31b</strain>
    </source>
</reference>
<sequence length="582" mass="63667">MAYLSNSSLGTDGIAERFELQDGETSIGRHPECHVLVDAGAVSRYHAKIVRRGNDFLVEDSGSRNGTFLNGQLLSKPELLREGDRIRISEVDLIFHHEEIPEFAQDQNQMTFDGANFGILMVEDEKTDRLNASKVEFKSSGDGLKLSATPEAKLEALMRINTNLSNSLGLDEVLPNVLTSLFDIFPAADRGFVVMEDAKGNLTTRWVKTRHTRDETETVRISRTIIREVMSTGEPVLSLDASEDVRFDSSQSIADFSIKSMICAPLIDGEGNAFGALQIDSLRGRGQFRDEDADLLRGVAAQAGIVINNARLYEQALIQREVEQDLKLATEVQAAFLPQSPPDAPGYHVVSFYKAANHIGGDYFDYIHLADGRVGIVVADVVGHGVAAAMFMAKLSAETRFCLASDDNVARAIERLNDRMSGLQVERFITFLLMVVDPKSDKVTIVNAGHMPPIVRIAKCGSICEPGEEESGLPIAIDDGMTYEAVEIPMNLGDVAIMYTDGINEAMNAADQEFGMERMREIAAEGGTAEEMKDKIVSAVLKHIGPTPPFDDMCLVVLERVAKVDPVVEPSRKSIANDTIDA</sequence>
<evidence type="ECO:0000313" key="4">
    <source>
        <dbReference type="Proteomes" id="UP000315471"/>
    </source>
</evidence>
<dbReference type="SUPFAM" id="SSF55781">
    <property type="entry name" value="GAF domain-like"/>
    <property type="match status" value="1"/>
</dbReference>
<dbReference type="Gene3D" id="3.60.40.10">
    <property type="entry name" value="PPM-type phosphatase domain"/>
    <property type="match status" value="1"/>
</dbReference>
<organism evidence="3 4">
    <name type="scientific">Novipirellula aureliae</name>
    <dbReference type="NCBI Taxonomy" id="2527966"/>
    <lineage>
        <taxon>Bacteria</taxon>
        <taxon>Pseudomonadati</taxon>
        <taxon>Planctomycetota</taxon>
        <taxon>Planctomycetia</taxon>
        <taxon>Pirellulales</taxon>
        <taxon>Pirellulaceae</taxon>
        <taxon>Novipirellula</taxon>
    </lineage>
</organism>
<dbReference type="CDD" id="cd00060">
    <property type="entry name" value="FHA"/>
    <property type="match status" value="1"/>
</dbReference>
<dbReference type="InterPro" id="IPR008984">
    <property type="entry name" value="SMAD_FHA_dom_sf"/>
</dbReference>
<dbReference type="SMART" id="SM00240">
    <property type="entry name" value="FHA"/>
    <property type="match status" value="1"/>
</dbReference>
<dbReference type="InterPro" id="IPR036457">
    <property type="entry name" value="PPM-type-like_dom_sf"/>
</dbReference>
<dbReference type="PANTHER" id="PTHR43156">
    <property type="entry name" value="STAGE II SPORULATION PROTEIN E-RELATED"/>
    <property type="match status" value="1"/>
</dbReference>
<dbReference type="Pfam" id="PF07228">
    <property type="entry name" value="SpoIIE"/>
    <property type="match status" value="1"/>
</dbReference>
<dbReference type="InterPro" id="IPR000253">
    <property type="entry name" value="FHA_dom"/>
</dbReference>
<dbReference type="SMART" id="SM00331">
    <property type="entry name" value="PP2C_SIG"/>
    <property type="match status" value="1"/>
</dbReference>
<dbReference type="FunFam" id="3.60.40.10:FF:000045">
    <property type="entry name" value="Stage II sporulation protein E"/>
    <property type="match status" value="1"/>
</dbReference>
<dbReference type="SUPFAM" id="SSF81606">
    <property type="entry name" value="PP2C-like"/>
    <property type="match status" value="1"/>
</dbReference>
<dbReference type="PROSITE" id="PS50006">
    <property type="entry name" value="FHA_DOMAIN"/>
    <property type="match status" value="1"/>
</dbReference>
<keyword evidence="4" id="KW-1185">Reference proteome</keyword>